<dbReference type="Pfam" id="PF05504">
    <property type="entry name" value="Spore_GerAC"/>
    <property type="match status" value="1"/>
</dbReference>
<comment type="caution">
    <text evidence="10">The sequence shown here is derived from an EMBL/GenBank/DDBJ whole genome shotgun (WGS) entry which is preliminary data.</text>
</comment>
<dbReference type="InterPro" id="IPR057336">
    <property type="entry name" value="GerAC_N"/>
</dbReference>
<evidence type="ECO:0000256" key="6">
    <source>
        <dbReference type="ARBA" id="ARBA00023139"/>
    </source>
</evidence>
<dbReference type="InterPro" id="IPR046953">
    <property type="entry name" value="Spore_GerAC-like_C"/>
</dbReference>
<organism evidence="10 11">
    <name type="scientific">Paenibacillus planticolens</name>
    <dbReference type="NCBI Taxonomy" id="2654976"/>
    <lineage>
        <taxon>Bacteria</taxon>
        <taxon>Bacillati</taxon>
        <taxon>Bacillota</taxon>
        <taxon>Bacilli</taxon>
        <taxon>Bacillales</taxon>
        <taxon>Paenibacillaceae</taxon>
        <taxon>Paenibacillus</taxon>
    </lineage>
</organism>
<feature type="domain" description="Spore germination protein N-terminal" evidence="9">
    <location>
        <begin position="34"/>
        <end position="201"/>
    </location>
</feature>
<keyword evidence="4" id="KW-0732">Signal</keyword>
<comment type="similarity">
    <text evidence="2">Belongs to the GerABKC lipoprotein family.</text>
</comment>
<evidence type="ECO:0000256" key="1">
    <source>
        <dbReference type="ARBA" id="ARBA00004635"/>
    </source>
</evidence>
<evidence type="ECO:0000256" key="3">
    <source>
        <dbReference type="ARBA" id="ARBA00022544"/>
    </source>
</evidence>
<dbReference type="Gene3D" id="3.30.300.210">
    <property type="entry name" value="Nutrient germinant receptor protein C, domain 3"/>
    <property type="match status" value="1"/>
</dbReference>
<evidence type="ECO:0000256" key="5">
    <source>
        <dbReference type="ARBA" id="ARBA00023136"/>
    </source>
</evidence>
<evidence type="ECO:0000313" key="10">
    <source>
        <dbReference type="EMBL" id="NOV01758.1"/>
    </source>
</evidence>
<keyword evidence="3" id="KW-0309">Germination</keyword>
<proteinExistence type="inferred from homology"/>
<dbReference type="NCBIfam" id="TIGR02887">
    <property type="entry name" value="spore_ger_x_C"/>
    <property type="match status" value="1"/>
</dbReference>
<evidence type="ECO:0000256" key="4">
    <source>
        <dbReference type="ARBA" id="ARBA00022729"/>
    </source>
</evidence>
<keyword evidence="5" id="KW-0472">Membrane</keyword>
<comment type="subcellular location">
    <subcellularLocation>
        <location evidence="1">Membrane</location>
        <topology evidence="1">Lipid-anchor</topology>
    </subcellularLocation>
</comment>
<feature type="domain" description="Spore germination GerAC-like C-terminal" evidence="8">
    <location>
        <begin position="211"/>
        <end position="384"/>
    </location>
</feature>
<dbReference type="Proteomes" id="UP000618579">
    <property type="component" value="Unassembled WGS sequence"/>
</dbReference>
<accession>A0ABX1ZSC3</accession>
<protein>
    <submittedName>
        <fullName evidence="10">Ger(X)C family spore germination protein</fullName>
    </submittedName>
</protein>
<evidence type="ECO:0000256" key="2">
    <source>
        <dbReference type="ARBA" id="ARBA00007886"/>
    </source>
</evidence>
<evidence type="ECO:0000256" key="7">
    <source>
        <dbReference type="ARBA" id="ARBA00023288"/>
    </source>
</evidence>
<evidence type="ECO:0000313" key="11">
    <source>
        <dbReference type="Proteomes" id="UP000618579"/>
    </source>
</evidence>
<keyword evidence="11" id="KW-1185">Reference proteome</keyword>
<dbReference type="PANTHER" id="PTHR35789:SF1">
    <property type="entry name" value="SPORE GERMINATION PROTEIN B3"/>
    <property type="match status" value="1"/>
</dbReference>
<dbReference type="EMBL" id="WHNZ01000039">
    <property type="protein sequence ID" value="NOV01758.1"/>
    <property type="molecule type" value="Genomic_DNA"/>
</dbReference>
<evidence type="ECO:0000259" key="9">
    <source>
        <dbReference type="Pfam" id="PF25198"/>
    </source>
</evidence>
<name>A0ABX1ZSC3_9BACL</name>
<keyword evidence="6" id="KW-0564">Palmitate</keyword>
<keyword evidence="7" id="KW-0449">Lipoprotein</keyword>
<dbReference type="Pfam" id="PF25198">
    <property type="entry name" value="Spore_GerAC_N"/>
    <property type="match status" value="1"/>
</dbReference>
<evidence type="ECO:0000259" key="8">
    <source>
        <dbReference type="Pfam" id="PF05504"/>
    </source>
</evidence>
<sequence>MTIMNEEKGGWSMNKLLQYVLLLALLAILPGCSDRLDMENASIPLTLGLDLGQDNEPIMYSTFPVFNKNVKKKTQETEVRAPSFRQSRSKQDAHSAGVFSGKNYQVFLVGKRMLMQEDWFQMLDVLFRDPKNTVSNRVLVYDGPLEELIYLNPKDQPLLPILLRGMVDTKSSKAETVKTSVQELHRQIYEKGITPAISEVSLDASKNIKLNGTALLNHKGKYVASLDVAETVLLRILQNKVEKSASITVTIPGETQKGPFHTDKISFSTDQTKTETKARTSSNKGKFRFDIYIRMKISLYEMLFPHDVEKNAPELEQKISEQMLKQFDSLIKKIQQNAIDPIGLGLHARAFEYEEYKRAKNDWGKALSDADIRVKLKVTVDAMGPVK</sequence>
<dbReference type="PANTHER" id="PTHR35789">
    <property type="entry name" value="SPORE GERMINATION PROTEIN B3"/>
    <property type="match status" value="1"/>
</dbReference>
<gene>
    <name evidence="10" type="ORF">GC097_17210</name>
</gene>
<dbReference type="InterPro" id="IPR008844">
    <property type="entry name" value="Spore_GerAC-like"/>
</dbReference>
<dbReference type="InterPro" id="IPR038501">
    <property type="entry name" value="Spore_GerAC_C_sf"/>
</dbReference>
<reference evidence="10 11" key="1">
    <citation type="submission" date="2019-10" db="EMBL/GenBank/DDBJ databases">
        <title>Description of Paenibacillus pedi sp. nov.</title>
        <authorList>
            <person name="Carlier A."/>
            <person name="Qi S."/>
        </authorList>
    </citation>
    <scope>NUCLEOTIDE SEQUENCE [LARGE SCALE GENOMIC DNA]</scope>
    <source>
        <strain evidence="10 11">LMG 31457</strain>
    </source>
</reference>